<accession>A0A841JVJ2</accession>
<dbReference type="SUPFAM" id="SSF103481">
    <property type="entry name" value="Multidrug resistance efflux transporter EmrE"/>
    <property type="match status" value="1"/>
</dbReference>
<dbReference type="PANTHER" id="PTHR32322">
    <property type="entry name" value="INNER MEMBRANE TRANSPORTER"/>
    <property type="match status" value="1"/>
</dbReference>
<feature type="transmembrane region" description="Helical" evidence="6">
    <location>
        <begin position="325"/>
        <end position="341"/>
    </location>
</feature>
<protein>
    <submittedName>
        <fullName evidence="7">Drug/metabolite transporter (DMT)-like permease</fullName>
    </submittedName>
</protein>
<dbReference type="EMBL" id="JACHEK010000006">
    <property type="protein sequence ID" value="MBB6145403.1"/>
    <property type="molecule type" value="Genomic_DNA"/>
</dbReference>
<reference evidence="7 8" key="1">
    <citation type="submission" date="2020-08" db="EMBL/GenBank/DDBJ databases">
        <title>Genomic Encyclopedia of Type Strains, Phase IV (KMG-IV): sequencing the most valuable type-strain genomes for metagenomic binning, comparative biology and taxonomic classification.</title>
        <authorList>
            <person name="Goeker M."/>
        </authorList>
    </citation>
    <scope>NUCLEOTIDE SEQUENCE [LARGE SCALE GENOMIC DNA]</scope>
    <source>
        <strain evidence="7 8">DSM 103733</strain>
    </source>
</reference>
<evidence type="ECO:0000256" key="6">
    <source>
        <dbReference type="SAM" id="Phobius"/>
    </source>
</evidence>
<name>A0A841JVJ2_9BACT</name>
<dbReference type="InterPro" id="IPR050638">
    <property type="entry name" value="AA-Vitamin_Transporters"/>
</dbReference>
<dbReference type="InterPro" id="IPR037185">
    <property type="entry name" value="EmrE-like"/>
</dbReference>
<feature type="transmembrane region" description="Helical" evidence="6">
    <location>
        <begin position="135"/>
        <end position="155"/>
    </location>
</feature>
<proteinExistence type="predicted"/>
<evidence type="ECO:0000256" key="2">
    <source>
        <dbReference type="ARBA" id="ARBA00022692"/>
    </source>
</evidence>
<comment type="caution">
    <text evidence="7">The sequence shown here is derived from an EMBL/GenBank/DDBJ whole genome shotgun (WGS) entry which is preliminary data.</text>
</comment>
<feature type="transmembrane region" description="Helical" evidence="6">
    <location>
        <begin position="235"/>
        <end position="255"/>
    </location>
</feature>
<dbReference type="Proteomes" id="UP000538666">
    <property type="component" value="Unassembled WGS sequence"/>
</dbReference>
<feature type="transmembrane region" description="Helical" evidence="6">
    <location>
        <begin position="107"/>
        <end position="129"/>
    </location>
</feature>
<keyword evidence="2 6" id="KW-0812">Transmembrane</keyword>
<evidence type="ECO:0000256" key="4">
    <source>
        <dbReference type="ARBA" id="ARBA00023136"/>
    </source>
</evidence>
<feature type="transmembrane region" description="Helical" evidence="6">
    <location>
        <begin position="203"/>
        <end position="223"/>
    </location>
</feature>
<keyword evidence="4 6" id="KW-0472">Membrane</keyword>
<evidence type="ECO:0000313" key="8">
    <source>
        <dbReference type="Proteomes" id="UP000538666"/>
    </source>
</evidence>
<feature type="transmembrane region" description="Helical" evidence="6">
    <location>
        <begin position="41"/>
        <end position="61"/>
    </location>
</feature>
<dbReference type="RefSeq" id="WP_050061515.1">
    <property type="nucleotide sequence ID" value="NZ_JACHEK010000006.1"/>
</dbReference>
<feature type="transmembrane region" description="Helical" evidence="6">
    <location>
        <begin position="267"/>
        <end position="289"/>
    </location>
</feature>
<evidence type="ECO:0000256" key="1">
    <source>
        <dbReference type="ARBA" id="ARBA00004141"/>
    </source>
</evidence>
<keyword evidence="3 6" id="KW-1133">Transmembrane helix</keyword>
<evidence type="ECO:0000313" key="7">
    <source>
        <dbReference type="EMBL" id="MBB6145403.1"/>
    </source>
</evidence>
<feature type="transmembrane region" description="Helical" evidence="6">
    <location>
        <begin position="12"/>
        <end position="29"/>
    </location>
</feature>
<sequence length="373" mass="38889">MDFDRLLPMKWRVTAVYLAVGAIWGSAWIPNQTLSQSLPELEVGVLRFGLAAIVLGVVVTLRHFGTSTKGKAGAGPGAGPDARPDARPDAGRSTQGQAAPARSALGLLFPSALLGVTMLALPYALTVWAAEQLSAGVVALCFATMPLFLLFFAGAENTGPGNTGPDRGDQGSAIPAVALGIGGVAMVVAPGLSVSLLQARGAAALLLAVALEGFSMIYTRRLYASGRLKSGEIPAFSAIQFASASVFLAVLTVSTGQHFTFRLDETAALRLATIAIVISAGTLPLFYWLLQSMAAWQLGTLQWVATLVAVGEAALMIRVRPSLEGWIGAVLVPACIAWILSRTQNETSGRVTPQITIDTFSGLAASDKDRDSR</sequence>
<feature type="region of interest" description="Disordered" evidence="5">
    <location>
        <begin position="67"/>
        <end position="96"/>
    </location>
</feature>
<feature type="transmembrane region" description="Helical" evidence="6">
    <location>
        <begin position="176"/>
        <end position="197"/>
    </location>
</feature>
<dbReference type="OrthoDB" id="9809509at2"/>
<evidence type="ECO:0000256" key="3">
    <source>
        <dbReference type="ARBA" id="ARBA00022989"/>
    </source>
</evidence>
<evidence type="ECO:0000256" key="5">
    <source>
        <dbReference type="SAM" id="MobiDB-lite"/>
    </source>
</evidence>
<dbReference type="AlphaFoldDB" id="A0A841JVJ2"/>
<dbReference type="PANTHER" id="PTHR32322:SF14">
    <property type="entry name" value="PROTEIN PAGO"/>
    <property type="match status" value="1"/>
</dbReference>
<dbReference type="GO" id="GO:0016020">
    <property type="term" value="C:membrane"/>
    <property type="evidence" value="ECO:0007669"/>
    <property type="project" value="UniProtKB-SubCell"/>
</dbReference>
<gene>
    <name evidence="7" type="ORF">HNQ77_003361</name>
</gene>
<organism evidence="7 8">
    <name type="scientific">Silvibacterium bohemicum</name>
    <dbReference type="NCBI Taxonomy" id="1577686"/>
    <lineage>
        <taxon>Bacteria</taxon>
        <taxon>Pseudomonadati</taxon>
        <taxon>Acidobacteriota</taxon>
        <taxon>Terriglobia</taxon>
        <taxon>Terriglobales</taxon>
        <taxon>Acidobacteriaceae</taxon>
        <taxon>Silvibacterium</taxon>
    </lineage>
</organism>
<comment type="subcellular location">
    <subcellularLocation>
        <location evidence="1">Membrane</location>
        <topology evidence="1">Multi-pass membrane protein</topology>
    </subcellularLocation>
</comment>
<keyword evidence="8" id="KW-1185">Reference proteome</keyword>